<evidence type="ECO:0000256" key="3">
    <source>
        <dbReference type="ARBA" id="ARBA00022694"/>
    </source>
</evidence>
<dbReference type="NCBIfam" id="TIGR03723">
    <property type="entry name" value="T6A_TsaD_YgjD"/>
    <property type="match status" value="1"/>
</dbReference>
<organism evidence="9 10">
    <name type="scientific">Mycoplasma haemofelis (strain Langford 1)</name>
    <name type="common">Haemobartonella felis</name>
    <dbReference type="NCBI Taxonomy" id="941640"/>
    <lineage>
        <taxon>Bacteria</taxon>
        <taxon>Bacillati</taxon>
        <taxon>Mycoplasmatota</taxon>
        <taxon>Mollicutes</taxon>
        <taxon>Mycoplasmataceae</taxon>
        <taxon>Mycoplasma</taxon>
    </lineage>
</organism>
<evidence type="ECO:0000256" key="1">
    <source>
        <dbReference type="ARBA" id="ARBA00012156"/>
    </source>
</evidence>
<protein>
    <recommendedName>
        <fullName evidence="1">N(6)-L-threonylcarbamoyladenine synthase</fullName>
        <ecNumber evidence="1">2.3.1.234</ecNumber>
    </recommendedName>
</protein>
<keyword evidence="6" id="KW-0012">Acyltransferase</keyword>
<keyword evidence="2" id="KW-0808">Transferase</keyword>
<dbReference type="EMBL" id="FR773153">
    <property type="protein sequence ID" value="CBY93521.1"/>
    <property type="molecule type" value="Genomic_DNA"/>
</dbReference>
<dbReference type="SUPFAM" id="SSF53067">
    <property type="entry name" value="Actin-like ATPase domain"/>
    <property type="match status" value="2"/>
</dbReference>
<dbReference type="GO" id="GO:0046872">
    <property type="term" value="F:metal ion binding"/>
    <property type="evidence" value="ECO:0007669"/>
    <property type="project" value="UniProtKB-KW"/>
</dbReference>
<keyword evidence="9" id="KW-0378">Hydrolase</keyword>
<evidence type="ECO:0000256" key="6">
    <source>
        <dbReference type="ARBA" id="ARBA00023315"/>
    </source>
</evidence>
<dbReference type="InterPro" id="IPR043129">
    <property type="entry name" value="ATPase_NBD"/>
</dbReference>
<dbReference type="KEGG" id="mha:HF1_15130"/>
<dbReference type="GO" id="GO:0002949">
    <property type="term" value="P:tRNA threonylcarbamoyladenosine modification"/>
    <property type="evidence" value="ECO:0007669"/>
    <property type="project" value="InterPro"/>
</dbReference>
<dbReference type="OrthoDB" id="9806197at2"/>
<keyword evidence="3" id="KW-0819">tRNA processing</keyword>
<dbReference type="GO" id="GO:0061711">
    <property type="term" value="F:tRNA N(6)-L-threonylcarbamoyladenine synthase activity"/>
    <property type="evidence" value="ECO:0007669"/>
    <property type="project" value="UniProtKB-EC"/>
</dbReference>
<dbReference type="AlphaFoldDB" id="E8ZK50"/>
<dbReference type="GO" id="GO:0016787">
    <property type="term" value="F:hydrolase activity"/>
    <property type="evidence" value="ECO:0007669"/>
    <property type="project" value="UniProtKB-KW"/>
</dbReference>
<dbReference type="PRINTS" id="PR00789">
    <property type="entry name" value="OSIALOPTASE"/>
</dbReference>
<proteinExistence type="predicted"/>
<evidence type="ECO:0000256" key="2">
    <source>
        <dbReference type="ARBA" id="ARBA00022679"/>
    </source>
</evidence>
<dbReference type="InterPro" id="IPR017861">
    <property type="entry name" value="KAE1/TsaD"/>
</dbReference>
<dbReference type="PANTHER" id="PTHR11735">
    <property type="entry name" value="TRNA N6-ADENOSINE THREONYLCARBAMOYLTRANSFERASE"/>
    <property type="match status" value="1"/>
</dbReference>
<dbReference type="PANTHER" id="PTHR11735:SF6">
    <property type="entry name" value="TRNA N6-ADENOSINE THREONYLCARBAMOYLTRANSFERASE, MITOCHONDRIAL"/>
    <property type="match status" value="1"/>
</dbReference>
<dbReference type="NCBIfam" id="TIGR00329">
    <property type="entry name" value="gcp_kae1"/>
    <property type="match status" value="1"/>
</dbReference>
<reference evidence="9 10" key="1">
    <citation type="journal article" date="2011" name="J. Bacteriol.">
        <title>Complete genome sequence of Mycoplasma haemofelis, a hemotropic mycoplasma.</title>
        <authorList>
            <person name="Barker E.N."/>
            <person name="Helps C.R."/>
            <person name="Peters I.R."/>
            <person name="Darby A.C."/>
            <person name="Radford A.D."/>
            <person name="Tasker S."/>
        </authorList>
    </citation>
    <scope>NUCLEOTIDE SEQUENCE [LARGE SCALE GENOMIC DNA]</scope>
    <source>
        <strain evidence="9 10">Langford 1</strain>
    </source>
</reference>
<sequence>MGSLILGIETSCDDTSIALVRDGKLVDLITESSASLQSSWGGVVPEIAARYHGDRLVPILGALLDRSHISLEEITHVAYTSHPGLAGCLLTGQVFAKSLAFLIKKPLIPVNHVHGHVFSVGLTHSLDFPHLSLVVSGKTTSLFLVNGYRRIYLLDETKDNAIGEVYDKVARKLDLGYPGGAAIDEIFDGNLKVPQLLKNRSNPAKPFSYAGILSATMRLCDSIPDLSQKKAYVATIFQKWVIDELIVKIKYWIGQTGVNTLTVSGGVAANRYLRSRLKNLNIRSLLVDQSYSGDNAAMIAYYAYFLI</sequence>
<keyword evidence="5" id="KW-0408">Iron</keyword>
<gene>
    <name evidence="9" type="primary">gcp</name>
    <name evidence="9" type="ORF">HF1_15130</name>
</gene>
<evidence type="ECO:0000313" key="10">
    <source>
        <dbReference type="Proteomes" id="UP000008637"/>
    </source>
</evidence>
<dbReference type="Pfam" id="PF00814">
    <property type="entry name" value="TsaD"/>
    <property type="match status" value="1"/>
</dbReference>
<evidence type="ECO:0000259" key="8">
    <source>
        <dbReference type="Pfam" id="PF00814"/>
    </source>
</evidence>
<keyword evidence="4" id="KW-0479">Metal-binding</keyword>
<evidence type="ECO:0000313" key="9">
    <source>
        <dbReference type="EMBL" id="CBY93521.1"/>
    </source>
</evidence>
<dbReference type="Proteomes" id="UP000008637">
    <property type="component" value="Chromosome"/>
</dbReference>
<feature type="domain" description="Gcp-like" evidence="8">
    <location>
        <begin position="27"/>
        <end position="301"/>
    </location>
</feature>
<comment type="catalytic activity">
    <reaction evidence="7">
        <text>L-threonylcarbamoyladenylate + adenosine(37) in tRNA = N(6)-L-threonylcarbamoyladenosine(37) in tRNA + AMP + H(+)</text>
        <dbReference type="Rhea" id="RHEA:37059"/>
        <dbReference type="Rhea" id="RHEA-COMP:10162"/>
        <dbReference type="Rhea" id="RHEA-COMP:10163"/>
        <dbReference type="ChEBI" id="CHEBI:15378"/>
        <dbReference type="ChEBI" id="CHEBI:73682"/>
        <dbReference type="ChEBI" id="CHEBI:74411"/>
        <dbReference type="ChEBI" id="CHEBI:74418"/>
        <dbReference type="ChEBI" id="CHEBI:456215"/>
        <dbReference type="EC" id="2.3.1.234"/>
    </reaction>
</comment>
<evidence type="ECO:0000256" key="7">
    <source>
        <dbReference type="ARBA" id="ARBA00048117"/>
    </source>
</evidence>
<evidence type="ECO:0000256" key="5">
    <source>
        <dbReference type="ARBA" id="ARBA00023004"/>
    </source>
</evidence>
<dbReference type="HOGENOM" id="CLU_023208_0_1_14"/>
<dbReference type="Gene3D" id="3.30.420.40">
    <property type="match status" value="2"/>
</dbReference>
<keyword evidence="10" id="KW-1185">Reference proteome</keyword>
<dbReference type="InterPro" id="IPR000905">
    <property type="entry name" value="Gcp-like_dom"/>
</dbReference>
<name>E8ZK50_MYCHL</name>
<evidence type="ECO:0000256" key="4">
    <source>
        <dbReference type="ARBA" id="ARBA00022723"/>
    </source>
</evidence>
<dbReference type="EC" id="2.3.1.234" evidence="1"/>
<dbReference type="InterPro" id="IPR022450">
    <property type="entry name" value="TsaD"/>
</dbReference>
<accession>E8ZK50</accession>